<evidence type="ECO:0000256" key="1">
    <source>
        <dbReference type="SAM" id="Phobius"/>
    </source>
</evidence>
<dbReference type="Proteomes" id="UP000236845">
    <property type="component" value="Unassembled WGS sequence"/>
</dbReference>
<organism evidence="2 3">
    <name type="scientific">Candidatus Kerfeldbacteria bacterium CG08_land_8_20_14_0_20_43_14</name>
    <dbReference type="NCBI Taxonomy" id="2014246"/>
    <lineage>
        <taxon>Bacteria</taxon>
        <taxon>Candidatus Kerfeldiibacteriota</taxon>
    </lineage>
</organism>
<comment type="caution">
    <text evidence="2">The sequence shown here is derived from an EMBL/GenBank/DDBJ whole genome shotgun (WGS) entry which is preliminary data.</text>
</comment>
<accession>A0A2H0YRS9</accession>
<proteinExistence type="predicted"/>
<sequence length="182" mass="19916">MNFQKNKINKLKKPFLKSSPGVTLVELLLYIALISVVVFTISIFMFLTLQSRIKNETIAEVEQQGLQAMQMITQTVRNATSLNFPIQAASANNTSINVSVPANSPTVFSLSSGQIMTQEGSATAVALTNSRVDVTGLVFENLSPSSTSEILRIRFTVASKNPGGRNEYDYSKTFFTSAQLRP</sequence>
<keyword evidence="1" id="KW-1133">Transmembrane helix</keyword>
<keyword evidence="1" id="KW-0812">Transmembrane</keyword>
<keyword evidence="1" id="KW-0472">Membrane</keyword>
<reference evidence="3" key="1">
    <citation type="submission" date="2017-09" db="EMBL/GenBank/DDBJ databases">
        <title>Depth-based differentiation of microbial function through sediment-hosted aquifers and enrichment of novel symbionts in the deep terrestrial subsurface.</title>
        <authorList>
            <person name="Probst A.J."/>
            <person name="Ladd B."/>
            <person name="Jarett J.K."/>
            <person name="Geller-Mcgrath D.E."/>
            <person name="Sieber C.M.K."/>
            <person name="Emerson J.B."/>
            <person name="Anantharaman K."/>
            <person name="Thomas B.C."/>
            <person name="Malmstrom R."/>
            <person name="Stieglmeier M."/>
            <person name="Klingl A."/>
            <person name="Woyke T."/>
            <person name="Ryan C.M."/>
            <person name="Banfield J.F."/>
        </authorList>
    </citation>
    <scope>NUCLEOTIDE SEQUENCE [LARGE SCALE GENOMIC DNA]</scope>
</reference>
<dbReference type="EMBL" id="PEXW01000069">
    <property type="protein sequence ID" value="PIS40453.1"/>
    <property type="molecule type" value="Genomic_DNA"/>
</dbReference>
<dbReference type="AlphaFoldDB" id="A0A2H0YRS9"/>
<evidence type="ECO:0008006" key="4">
    <source>
        <dbReference type="Google" id="ProtNLM"/>
    </source>
</evidence>
<name>A0A2H0YRS9_9BACT</name>
<gene>
    <name evidence="2" type="ORF">COT26_03310</name>
</gene>
<evidence type="ECO:0000313" key="3">
    <source>
        <dbReference type="Proteomes" id="UP000236845"/>
    </source>
</evidence>
<evidence type="ECO:0000313" key="2">
    <source>
        <dbReference type="EMBL" id="PIS40453.1"/>
    </source>
</evidence>
<protein>
    <recommendedName>
        <fullName evidence="4">Type II secretion system protein</fullName>
    </recommendedName>
</protein>
<feature type="transmembrane region" description="Helical" evidence="1">
    <location>
        <begin position="21"/>
        <end position="47"/>
    </location>
</feature>